<evidence type="ECO:0000313" key="3">
    <source>
        <dbReference type="Proteomes" id="UP000800093"/>
    </source>
</evidence>
<gene>
    <name evidence="2" type="ORF">CC78DRAFT_235477</name>
</gene>
<accession>A0A9P4N6A7</accession>
<protein>
    <submittedName>
        <fullName evidence="2">Uncharacterized protein</fullName>
    </submittedName>
</protein>
<keyword evidence="1" id="KW-0472">Membrane</keyword>
<organism evidence="2 3">
    <name type="scientific">Lojkania enalia</name>
    <dbReference type="NCBI Taxonomy" id="147567"/>
    <lineage>
        <taxon>Eukaryota</taxon>
        <taxon>Fungi</taxon>
        <taxon>Dikarya</taxon>
        <taxon>Ascomycota</taxon>
        <taxon>Pezizomycotina</taxon>
        <taxon>Dothideomycetes</taxon>
        <taxon>Pleosporomycetidae</taxon>
        <taxon>Pleosporales</taxon>
        <taxon>Pleosporales incertae sedis</taxon>
        <taxon>Lojkania</taxon>
    </lineage>
</organism>
<evidence type="ECO:0000256" key="1">
    <source>
        <dbReference type="SAM" id="Phobius"/>
    </source>
</evidence>
<dbReference type="OrthoDB" id="2386090at2759"/>
<reference evidence="3" key="1">
    <citation type="journal article" date="2020" name="Stud. Mycol.">
        <title>101 Dothideomycetes genomes: A test case for predicting lifestyles and emergence of pathogens.</title>
        <authorList>
            <person name="Haridas S."/>
            <person name="Albert R."/>
            <person name="Binder M."/>
            <person name="Bloem J."/>
            <person name="LaButti K."/>
            <person name="Salamov A."/>
            <person name="Andreopoulos B."/>
            <person name="Baker S."/>
            <person name="Barry K."/>
            <person name="Bills G."/>
            <person name="Bluhm B."/>
            <person name="Cannon C."/>
            <person name="Castanera R."/>
            <person name="Culley D."/>
            <person name="Daum C."/>
            <person name="Ezra D."/>
            <person name="Gonzalez J."/>
            <person name="Henrissat B."/>
            <person name="Kuo A."/>
            <person name="Liang C."/>
            <person name="Lipzen A."/>
            <person name="Lutzoni F."/>
            <person name="Magnuson J."/>
            <person name="Mondo S."/>
            <person name="Nolan M."/>
            <person name="Ohm R."/>
            <person name="Pangilinan J."/>
            <person name="Park H.-J."/>
            <person name="Ramirez L."/>
            <person name="Alfaro M."/>
            <person name="Sun H."/>
            <person name="Tritt A."/>
            <person name="Yoshinaga Y."/>
            <person name="Zwiers L.-H."/>
            <person name="Turgeon B."/>
            <person name="Goodwin S."/>
            <person name="Spatafora J."/>
            <person name="Crous P."/>
            <person name="Grigoriev I."/>
        </authorList>
    </citation>
    <scope>NUCLEOTIDE SEQUENCE [LARGE SCALE GENOMIC DNA]</scope>
    <source>
        <strain evidence="3">CBS 304.66</strain>
    </source>
</reference>
<keyword evidence="3" id="KW-1185">Reference proteome</keyword>
<feature type="transmembrane region" description="Helical" evidence="1">
    <location>
        <begin position="41"/>
        <end position="61"/>
    </location>
</feature>
<proteinExistence type="predicted"/>
<keyword evidence="1" id="KW-0812">Transmembrane</keyword>
<sequence length="224" mass="26191">MRTSFVAFWKGTAMFQFSVVCIFIVPMVYKNENQPDPNIRLVQAAGLLFLSAMPIVTLSYVTTPFVKTVFINLPSTARLSRDSLARFSKRLPPDTLLEFTTLRAFPFQRNTAVMLSELQALKPQWWRFANIERVKTKEFERLQRQKSLWRRLLQIVNEPRFKFYVKEGRNYTIRTGVPGVWENVARAIQKQTVLDGGKEAKEMARLVKEVQIRNIKRQTTRSTR</sequence>
<dbReference type="EMBL" id="ML986616">
    <property type="protein sequence ID" value="KAF2264464.1"/>
    <property type="molecule type" value="Genomic_DNA"/>
</dbReference>
<evidence type="ECO:0000313" key="2">
    <source>
        <dbReference type="EMBL" id="KAF2264464.1"/>
    </source>
</evidence>
<comment type="caution">
    <text evidence="2">The sequence shown here is derived from an EMBL/GenBank/DDBJ whole genome shotgun (WGS) entry which is preliminary data.</text>
</comment>
<dbReference type="Proteomes" id="UP000800093">
    <property type="component" value="Unassembled WGS sequence"/>
</dbReference>
<feature type="transmembrane region" description="Helical" evidence="1">
    <location>
        <begin position="6"/>
        <end position="29"/>
    </location>
</feature>
<dbReference type="AlphaFoldDB" id="A0A9P4N6A7"/>
<keyword evidence="1" id="KW-1133">Transmembrane helix</keyword>
<name>A0A9P4N6A7_9PLEO</name>